<dbReference type="InterPro" id="IPR015947">
    <property type="entry name" value="PUA-like_sf"/>
</dbReference>
<dbReference type="InterPro" id="IPR014729">
    <property type="entry name" value="Rossmann-like_a/b/a_fold"/>
</dbReference>
<dbReference type="InterPro" id="IPR059117">
    <property type="entry name" value="APS_kinase_dom"/>
</dbReference>
<evidence type="ECO:0000259" key="8">
    <source>
        <dbReference type="Pfam" id="PF01583"/>
    </source>
</evidence>
<keyword evidence="6" id="KW-0547">Nucleotide-binding</keyword>
<dbReference type="Gene3D" id="3.40.50.300">
    <property type="entry name" value="P-loop containing nucleotide triphosphate hydrolases"/>
    <property type="match status" value="2"/>
</dbReference>
<name>A0A914BXE8_9BILA</name>
<evidence type="ECO:0000256" key="5">
    <source>
        <dbReference type="ARBA" id="ARBA00022695"/>
    </source>
</evidence>
<dbReference type="GO" id="GO:0005524">
    <property type="term" value="F:ATP binding"/>
    <property type="evidence" value="ECO:0007669"/>
    <property type="project" value="UniProtKB-KW"/>
</dbReference>
<keyword evidence="5" id="KW-0548">Nucleotidyltransferase</keyword>
<dbReference type="GO" id="GO:0004020">
    <property type="term" value="F:adenylylsulfate kinase activity"/>
    <property type="evidence" value="ECO:0007669"/>
    <property type="project" value="InterPro"/>
</dbReference>
<dbReference type="InterPro" id="IPR024951">
    <property type="entry name" value="Sulfurylase_cat_dom"/>
</dbReference>
<dbReference type="GO" id="GO:0050428">
    <property type="term" value="P:3'-phosphoadenosine 5'-phosphosulfate biosynthetic process"/>
    <property type="evidence" value="ECO:0007669"/>
    <property type="project" value="TreeGrafter"/>
</dbReference>
<evidence type="ECO:0000313" key="11">
    <source>
        <dbReference type="Proteomes" id="UP000887540"/>
    </source>
</evidence>
<dbReference type="Pfam" id="PF14306">
    <property type="entry name" value="PUA_2"/>
    <property type="match status" value="1"/>
</dbReference>
<comment type="pathway">
    <text evidence="1">Sulfur metabolism; sulfate assimilation.</text>
</comment>
<dbReference type="InterPro" id="IPR002650">
    <property type="entry name" value="Sulphate_adenylyltransferase"/>
</dbReference>
<evidence type="ECO:0000313" key="12">
    <source>
        <dbReference type="WBParaSite" id="ACRNAN_Path_1202.g4677.t1"/>
    </source>
</evidence>
<feature type="domain" description="APS kinase" evidence="8">
    <location>
        <begin position="46"/>
        <end position="138"/>
    </location>
</feature>
<dbReference type="WBParaSite" id="ACRNAN_Path_1202.g4677.t1">
    <property type="protein sequence ID" value="ACRNAN_Path_1202.g4677.t1"/>
    <property type="gene ID" value="ACRNAN_Path_1202.g4677"/>
</dbReference>
<dbReference type="AlphaFoldDB" id="A0A914BXE8"/>
<comment type="similarity">
    <text evidence="2">In the N-terminal section; belongs to the APS kinase family.</text>
</comment>
<protein>
    <submittedName>
        <fullName evidence="12">Uncharacterized protein</fullName>
    </submittedName>
</protein>
<dbReference type="Gene3D" id="3.40.50.620">
    <property type="entry name" value="HUPs"/>
    <property type="match status" value="1"/>
</dbReference>
<dbReference type="GO" id="GO:0004781">
    <property type="term" value="F:sulfate adenylyltransferase (ATP) activity"/>
    <property type="evidence" value="ECO:0007669"/>
    <property type="project" value="InterPro"/>
</dbReference>
<dbReference type="CDD" id="cd00517">
    <property type="entry name" value="ATPS"/>
    <property type="match status" value="1"/>
</dbReference>
<dbReference type="SUPFAM" id="SSF88697">
    <property type="entry name" value="PUA domain-like"/>
    <property type="match status" value="1"/>
</dbReference>
<feature type="domain" description="Sulphate adenylyltransferase catalytic" evidence="9">
    <location>
        <begin position="399"/>
        <end position="619"/>
    </location>
</feature>
<keyword evidence="11" id="KW-1185">Reference proteome</keyword>
<dbReference type="Pfam" id="PF01583">
    <property type="entry name" value="APS_kinase"/>
    <property type="match status" value="1"/>
</dbReference>
<dbReference type="SUPFAM" id="SSF52540">
    <property type="entry name" value="P-loop containing nucleoside triphosphate hydrolases"/>
    <property type="match status" value="1"/>
</dbReference>
<dbReference type="InterPro" id="IPR025980">
    <property type="entry name" value="ATP-Sase_PUA-like_dom"/>
</dbReference>
<dbReference type="CDD" id="cd02027">
    <property type="entry name" value="APSK"/>
    <property type="match status" value="1"/>
</dbReference>
<keyword evidence="7" id="KW-0067">ATP-binding</keyword>
<evidence type="ECO:0000256" key="6">
    <source>
        <dbReference type="ARBA" id="ARBA00022741"/>
    </source>
</evidence>
<dbReference type="PANTHER" id="PTHR11055:SF1">
    <property type="entry name" value="PAPS SYNTHETASE, ISOFORM D"/>
    <property type="match status" value="1"/>
</dbReference>
<dbReference type="PANTHER" id="PTHR11055">
    <property type="entry name" value="BIFUNCTIONAL 3'-PHOSPHOADENOSINE 5'-PHOSPHOSULFATE SYNTHASE"/>
    <property type="match status" value="1"/>
</dbReference>
<dbReference type="Proteomes" id="UP000887540">
    <property type="component" value="Unplaced"/>
</dbReference>
<accession>A0A914BXE8</accession>
<dbReference type="Gene3D" id="3.10.400.10">
    <property type="entry name" value="Sulfate adenylyltransferase"/>
    <property type="match status" value="1"/>
</dbReference>
<feature type="domain" description="ATP-sulfurylase PUA-like" evidence="10">
    <location>
        <begin position="202"/>
        <end position="390"/>
    </location>
</feature>
<evidence type="ECO:0000256" key="4">
    <source>
        <dbReference type="ARBA" id="ARBA00022679"/>
    </source>
</evidence>
<sequence>MVYLHNNEKNLIIQSITNKPTNVTFQQHKVTRVERSAILGRHKGYRGCTLWFTGLSGAGKTTISFALEKALIQLGIPCYSLDGDNVRHGLCKNLGFEKEDRSENIRRVAEVSKLFADMGVITLASFISPFKSDRENAQLYKKARAGELLGFTGIDNKYEAPQKPDLVLNAGTETEAESIQRVFQFLHEKGILPESALHHFYGQSVRELFVMDEHERFSIVEKTQDAPEIELTLVDLQWLQVLAEGWSSPLHGFMRERQYLQCLHHGQIVDLKKKYYMGEGESCEESETSSLMESPINQSVPIVLPINNEQKAKLYINNIEKEQPSLVSNVRLVYNGKLVAVVSHPEVFPHRKQERVCRQFACNDPRHPGVKLIMESGDWCLGGDLHVLERVIYNDGLDEYRKTPMELRKIFADAGCDAVFAFQLRNPIHNGHALLMRETREQLLKRYKNPMLLLHPLGGWTKDDDVPLPVRIAQHKAVMEEGILDPKWTVLAIFPSPMCYAGPTEVQWHARARLAAGINAYIVGRDPAGIQDPETGDFLYDPTHGAKVLSMAPGLSNLEIVPFRVAAYDKKIGRMTFFDERRKEDFIFISGTKMREFARHGVQPPDGFMAPKAWNVLANYYEKMGMDNRVKK</sequence>
<evidence type="ECO:0000256" key="3">
    <source>
        <dbReference type="ARBA" id="ARBA00009290"/>
    </source>
</evidence>
<evidence type="ECO:0000259" key="9">
    <source>
        <dbReference type="Pfam" id="PF01747"/>
    </source>
</evidence>
<dbReference type="GO" id="GO:0000103">
    <property type="term" value="P:sulfate assimilation"/>
    <property type="evidence" value="ECO:0007669"/>
    <property type="project" value="InterPro"/>
</dbReference>
<proteinExistence type="inferred from homology"/>
<dbReference type="SUPFAM" id="SSF52374">
    <property type="entry name" value="Nucleotidylyl transferase"/>
    <property type="match status" value="1"/>
</dbReference>
<reference evidence="12" key="1">
    <citation type="submission" date="2022-11" db="UniProtKB">
        <authorList>
            <consortium name="WormBaseParasite"/>
        </authorList>
    </citation>
    <scope>IDENTIFICATION</scope>
</reference>
<keyword evidence="4" id="KW-0808">Transferase</keyword>
<dbReference type="Pfam" id="PF01747">
    <property type="entry name" value="ATP-sulfurylase"/>
    <property type="match status" value="1"/>
</dbReference>
<organism evidence="11 12">
    <name type="scientific">Acrobeloides nanus</name>
    <dbReference type="NCBI Taxonomy" id="290746"/>
    <lineage>
        <taxon>Eukaryota</taxon>
        <taxon>Metazoa</taxon>
        <taxon>Ecdysozoa</taxon>
        <taxon>Nematoda</taxon>
        <taxon>Chromadorea</taxon>
        <taxon>Rhabditida</taxon>
        <taxon>Tylenchina</taxon>
        <taxon>Cephalobomorpha</taxon>
        <taxon>Cephaloboidea</taxon>
        <taxon>Cephalobidae</taxon>
        <taxon>Acrobeloides</taxon>
    </lineage>
</organism>
<dbReference type="InterPro" id="IPR027417">
    <property type="entry name" value="P-loop_NTPase"/>
</dbReference>
<dbReference type="FunFam" id="3.40.50.620:FF:000006">
    <property type="entry name" value="bifunctional 3'-phosphoadenosine 5'-phosphosulfate synthase 1"/>
    <property type="match status" value="1"/>
</dbReference>
<evidence type="ECO:0000256" key="2">
    <source>
        <dbReference type="ARBA" id="ARBA00007268"/>
    </source>
</evidence>
<evidence type="ECO:0000256" key="1">
    <source>
        <dbReference type="ARBA" id="ARBA00005050"/>
    </source>
</evidence>
<evidence type="ECO:0000256" key="7">
    <source>
        <dbReference type="ARBA" id="ARBA00022840"/>
    </source>
</evidence>
<evidence type="ECO:0000259" key="10">
    <source>
        <dbReference type="Pfam" id="PF14306"/>
    </source>
</evidence>
<comment type="similarity">
    <text evidence="3">In the C-terminal section; belongs to the sulfate adenylyltransferase family.</text>
</comment>